<accession>A0ABV3AQ70</accession>
<dbReference type="PROSITE" id="PS00166">
    <property type="entry name" value="ENOYL_COA_HYDRATASE"/>
    <property type="match status" value="1"/>
</dbReference>
<dbReference type="Gene3D" id="3.90.226.10">
    <property type="entry name" value="2-enoyl-CoA Hydratase, Chain A, domain 1"/>
    <property type="match status" value="1"/>
</dbReference>
<evidence type="ECO:0000313" key="4">
    <source>
        <dbReference type="EMBL" id="MEU5714088.1"/>
    </source>
</evidence>
<comment type="caution">
    <text evidence="4">The sequence shown here is derived from an EMBL/GenBank/DDBJ whole genome shotgun (WGS) entry which is preliminary data.</text>
</comment>
<reference evidence="4 5" key="1">
    <citation type="submission" date="2024-06" db="EMBL/GenBank/DDBJ databases">
        <title>The Natural Products Discovery Center: Release of the First 8490 Sequenced Strains for Exploring Actinobacteria Biosynthetic Diversity.</title>
        <authorList>
            <person name="Kalkreuter E."/>
            <person name="Kautsar S.A."/>
            <person name="Yang D."/>
            <person name="Bader C.D."/>
            <person name="Teijaro C.N."/>
            <person name="Fluegel L."/>
            <person name="Davis C.M."/>
            <person name="Simpson J.R."/>
            <person name="Lauterbach L."/>
            <person name="Steele A.D."/>
            <person name="Gui C."/>
            <person name="Meng S."/>
            <person name="Li G."/>
            <person name="Viehrig K."/>
            <person name="Ye F."/>
            <person name="Su P."/>
            <person name="Kiefer A.F."/>
            <person name="Nichols A."/>
            <person name="Cepeda A.J."/>
            <person name="Yan W."/>
            <person name="Fan B."/>
            <person name="Jiang Y."/>
            <person name="Adhikari A."/>
            <person name="Zheng C.-J."/>
            <person name="Schuster L."/>
            <person name="Cowan T.M."/>
            <person name="Smanski M.J."/>
            <person name="Chevrette M.G."/>
            <person name="De Carvalho L.P.S."/>
            <person name="Shen B."/>
        </authorList>
    </citation>
    <scope>NUCLEOTIDE SEQUENCE [LARGE SCALE GENOMIC DNA]</scope>
    <source>
        <strain evidence="4 5">NPDC020594</strain>
    </source>
</reference>
<protein>
    <submittedName>
        <fullName evidence="4">Enoyl-CoA hydratase/isomerase family protein</fullName>
    </submittedName>
</protein>
<dbReference type="PANTHER" id="PTHR11941:SF54">
    <property type="entry name" value="ENOYL-COA HYDRATASE, MITOCHONDRIAL"/>
    <property type="match status" value="1"/>
</dbReference>
<name>A0ABV3AQ70_9ACTN</name>
<keyword evidence="5" id="KW-1185">Reference proteome</keyword>
<dbReference type="EMBL" id="JBFAEG010000073">
    <property type="protein sequence ID" value="MEU5714088.1"/>
    <property type="molecule type" value="Genomic_DNA"/>
</dbReference>
<dbReference type="SUPFAM" id="SSF52096">
    <property type="entry name" value="ClpP/crotonase"/>
    <property type="match status" value="1"/>
</dbReference>
<dbReference type="InterPro" id="IPR029045">
    <property type="entry name" value="ClpP/crotonase-like_dom_sf"/>
</dbReference>
<comment type="similarity">
    <text evidence="1 2">Belongs to the enoyl-CoA hydratase/isomerase family.</text>
</comment>
<dbReference type="PANTHER" id="PTHR11941">
    <property type="entry name" value="ENOYL-COA HYDRATASE-RELATED"/>
    <property type="match status" value="1"/>
</dbReference>
<proteinExistence type="inferred from homology"/>
<feature type="region of interest" description="Disordered" evidence="3">
    <location>
        <begin position="1"/>
        <end position="22"/>
    </location>
</feature>
<evidence type="ECO:0000256" key="1">
    <source>
        <dbReference type="ARBA" id="ARBA00005254"/>
    </source>
</evidence>
<dbReference type="Pfam" id="PF00378">
    <property type="entry name" value="ECH_1"/>
    <property type="match status" value="1"/>
</dbReference>
<organism evidence="4 5">
    <name type="scientific">Streptomyces flaveolus</name>
    <dbReference type="NCBI Taxonomy" id="67297"/>
    <lineage>
        <taxon>Bacteria</taxon>
        <taxon>Bacillati</taxon>
        <taxon>Actinomycetota</taxon>
        <taxon>Actinomycetes</taxon>
        <taxon>Kitasatosporales</taxon>
        <taxon>Streptomycetaceae</taxon>
        <taxon>Streptomyces</taxon>
    </lineage>
</organism>
<dbReference type="CDD" id="cd06558">
    <property type="entry name" value="crotonase-like"/>
    <property type="match status" value="1"/>
</dbReference>
<dbReference type="InterPro" id="IPR001753">
    <property type="entry name" value="Enoyl-CoA_hydra/iso"/>
</dbReference>
<dbReference type="InterPro" id="IPR018376">
    <property type="entry name" value="Enoyl-CoA_hyd/isom_CS"/>
</dbReference>
<gene>
    <name evidence="4" type="ORF">AB0H04_46160</name>
</gene>
<dbReference type="RefSeq" id="WP_078877391.1">
    <property type="nucleotide sequence ID" value="NZ_JBFAEG010000073.1"/>
</dbReference>
<evidence type="ECO:0000256" key="3">
    <source>
        <dbReference type="SAM" id="MobiDB-lite"/>
    </source>
</evidence>
<dbReference type="Proteomes" id="UP001551011">
    <property type="component" value="Unassembled WGS sequence"/>
</dbReference>
<evidence type="ECO:0000313" key="5">
    <source>
        <dbReference type="Proteomes" id="UP001551011"/>
    </source>
</evidence>
<sequence length="275" mass="29485">MAEELANGNGGQSPDGQPVGDDTVIVRSMDGPVAVLAMRYRPHNFMGHVLLDALLESLRWAQDQGARAILLRSGLRNFSSGADLTLFDDLDGQEPDIDRIGFLREFDELPIPIVAEVRGVCVGGGFELALACDLIVAGESAKLGSVEATVGLTPLSGAVQRLTQRAGAARAKEMAMLARRYDARTLERWNIVNRVVADDMLDDVAMSLAQELGHGATVAHAATKAVVSYTLENGVRAADENMAELQRGIWSSRDLQEGLESARTKGLGSARFEGR</sequence>
<evidence type="ECO:0000256" key="2">
    <source>
        <dbReference type="RuleBase" id="RU003707"/>
    </source>
</evidence>